<comment type="subunit">
    <text evidence="3 10">Monomer.</text>
</comment>
<gene>
    <name evidence="10" type="primary">lolA</name>
    <name evidence="11" type="ORF">B0G85_1740</name>
</gene>
<evidence type="ECO:0000256" key="2">
    <source>
        <dbReference type="ARBA" id="ARBA00007615"/>
    </source>
</evidence>
<comment type="function">
    <text evidence="10">Participates in the translocation of lipoproteins from the inner membrane to the outer membrane. Only forms a complex with a lipoprotein if the residue after the N-terminal Cys is not an aspartate (The Asp acts as a targeting signal to indicate that the lipoprotein should stay in the inner membrane).</text>
</comment>
<evidence type="ECO:0000313" key="11">
    <source>
        <dbReference type="EMBL" id="PJI77138.1"/>
    </source>
</evidence>
<dbReference type="PANTHER" id="PTHR35869:SF1">
    <property type="entry name" value="OUTER-MEMBRANE LIPOPROTEIN CARRIER PROTEIN"/>
    <property type="match status" value="1"/>
</dbReference>
<evidence type="ECO:0000313" key="12">
    <source>
        <dbReference type="Proteomes" id="UP000229366"/>
    </source>
</evidence>
<keyword evidence="8 10" id="KW-0653">Protein transport</keyword>
<evidence type="ECO:0000256" key="9">
    <source>
        <dbReference type="ARBA" id="ARBA00023186"/>
    </source>
</evidence>
<organism evidence="11 12">
    <name type="scientific">Polynucleobacter brandtiae</name>
    <dbReference type="NCBI Taxonomy" id="1938816"/>
    <lineage>
        <taxon>Bacteria</taxon>
        <taxon>Pseudomonadati</taxon>
        <taxon>Pseudomonadota</taxon>
        <taxon>Betaproteobacteria</taxon>
        <taxon>Burkholderiales</taxon>
        <taxon>Burkholderiaceae</taxon>
        <taxon>Polynucleobacter</taxon>
    </lineage>
</organism>
<keyword evidence="7 10" id="KW-0574">Periplasm</keyword>
<evidence type="ECO:0000256" key="4">
    <source>
        <dbReference type="ARBA" id="ARBA00014035"/>
    </source>
</evidence>
<comment type="subcellular location">
    <subcellularLocation>
        <location evidence="1 10">Periplasm</location>
    </subcellularLocation>
</comment>
<evidence type="ECO:0000256" key="1">
    <source>
        <dbReference type="ARBA" id="ARBA00004418"/>
    </source>
</evidence>
<proteinExistence type="inferred from homology"/>
<dbReference type="InterPro" id="IPR004564">
    <property type="entry name" value="OM_lipoprot_carrier_LolA-like"/>
</dbReference>
<dbReference type="GO" id="GO:0044874">
    <property type="term" value="P:lipoprotein localization to outer membrane"/>
    <property type="evidence" value="ECO:0007669"/>
    <property type="project" value="UniProtKB-UniRule"/>
</dbReference>
<dbReference type="Gene3D" id="2.50.20.10">
    <property type="entry name" value="Lipoprotein localisation LolA/LolB/LppX"/>
    <property type="match status" value="1"/>
</dbReference>
<sequence length="254" mass="28222">MAVIEKFFTEHLNKMRLVMIARMVRKFVSAFTIGICIQVAAIPINHAMAADVQTGVEQLRQFVRNSKTAEGDFVQQQLRAPKAGESQDKGLKVVRQTQGRFIFQRPGRFVWDTQKPYEQKLIADGKQLILWDKDLNQATFRPAGQALATTPAAILFGETSLDQHFDLMEGESRLGMQWVSLSPKKSPTAKGGSDMPYTKIAIGMSNGLPKALELIDGLGSIVLVTLDKIQLNIDLPANRFNFVPPQGAEVLRLN</sequence>
<dbReference type="GO" id="GO:0042597">
    <property type="term" value="C:periplasmic space"/>
    <property type="evidence" value="ECO:0007669"/>
    <property type="project" value="UniProtKB-SubCell"/>
</dbReference>
<comment type="similarity">
    <text evidence="2 10">Belongs to the LolA family.</text>
</comment>
<keyword evidence="11" id="KW-0449">Lipoprotein</keyword>
<dbReference type="InterPro" id="IPR029046">
    <property type="entry name" value="LolA/LolB/LppX"/>
</dbReference>
<dbReference type="GO" id="GO:0042953">
    <property type="term" value="P:lipoprotein transport"/>
    <property type="evidence" value="ECO:0007669"/>
    <property type="project" value="InterPro"/>
</dbReference>
<dbReference type="Pfam" id="PF03548">
    <property type="entry name" value="LolA"/>
    <property type="match status" value="1"/>
</dbReference>
<reference evidence="11 12" key="1">
    <citation type="submission" date="2017-11" db="EMBL/GenBank/DDBJ databases">
        <title>Genomic Encyclopedia of Type Strains, Phase III (KMG-III): the genomes of soil and plant-associated and newly described type strains.</title>
        <authorList>
            <person name="Whitman W."/>
        </authorList>
    </citation>
    <scope>NUCLEOTIDE SEQUENCE [LARGE SCALE GENOMIC DNA]</scope>
    <source>
        <strain evidence="11 12">UB-Domo-W1</strain>
    </source>
</reference>
<name>A0A2M8VJF1_9BURK</name>
<evidence type="ECO:0000256" key="6">
    <source>
        <dbReference type="ARBA" id="ARBA00022729"/>
    </source>
</evidence>
<comment type="caution">
    <text evidence="11">The sequence shown here is derived from an EMBL/GenBank/DDBJ whole genome shotgun (WGS) entry which is preliminary data.</text>
</comment>
<evidence type="ECO:0000256" key="5">
    <source>
        <dbReference type="ARBA" id="ARBA00022448"/>
    </source>
</evidence>
<accession>A0A2M8VJF1</accession>
<keyword evidence="5 10" id="KW-0813">Transport</keyword>
<keyword evidence="12" id="KW-1185">Reference proteome</keyword>
<keyword evidence="6" id="KW-0732">Signal</keyword>
<dbReference type="PANTHER" id="PTHR35869">
    <property type="entry name" value="OUTER-MEMBRANE LIPOPROTEIN CARRIER PROTEIN"/>
    <property type="match status" value="1"/>
</dbReference>
<dbReference type="CDD" id="cd16325">
    <property type="entry name" value="LolA"/>
    <property type="match status" value="1"/>
</dbReference>
<dbReference type="AlphaFoldDB" id="A0A2M8VJF1"/>
<dbReference type="EMBL" id="PGTX01000004">
    <property type="protein sequence ID" value="PJI77138.1"/>
    <property type="molecule type" value="Genomic_DNA"/>
</dbReference>
<keyword evidence="9 10" id="KW-0143">Chaperone</keyword>
<dbReference type="HAMAP" id="MF_00240">
    <property type="entry name" value="LolA"/>
    <property type="match status" value="1"/>
</dbReference>
<evidence type="ECO:0000256" key="3">
    <source>
        <dbReference type="ARBA" id="ARBA00011245"/>
    </source>
</evidence>
<evidence type="ECO:0000256" key="8">
    <source>
        <dbReference type="ARBA" id="ARBA00022927"/>
    </source>
</evidence>
<protein>
    <recommendedName>
        <fullName evidence="4 10">Outer-membrane lipoprotein carrier protein</fullName>
    </recommendedName>
</protein>
<evidence type="ECO:0000256" key="10">
    <source>
        <dbReference type="HAMAP-Rule" id="MF_00240"/>
    </source>
</evidence>
<evidence type="ECO:0000256" key="7">
    <source>
        <dbReference type="ARBA" id="ARBA00022764"/>
    </source>
</evidence>
<dbReference type="SUPFAM" id="SSF89392">
    <property type="entry name" value="Prokaryotic lipoproteins and lipoprotein localization factors"/>
    <property type="match status" value="1"/>
</dbReference>
<dbReference type="InterPro" id="IPR018323">
    <property type="entry name" value="OM_lipoprot_carrier_LolA_Pbac"/>
</dbReference>
<dbReference type="Proteomes" id="UP000229366">
    <property type="component" value="Unassembled WGS sequence"/>
</dbReference>